<evidence type="ECO:0000313" key="3">
    <source>
        <dbReference type="Proteomes" id="UP001596410"/>
    </source>
</evidence>
<evidence type="ECO:0008006" key="4">
    <source>
        <dbReference type="Google" id="ProtNLM"/>
    </source>
</evidence>
<reference evidence="3" key="1">
    <citation type="journal article" date="2019" name="Int. J. Syst. Evol. Microbiol.">
        <title>The Global Catalogue of Microorganisms (GCM) 10K type strain sequencing project: providing services to taxonomists for standard genome sequencing and annotation.</title>
        <authorList>
            <consortium name="The Broad Institute Genomics Platform"/>
            <consortium name="The Broad Institute Genome Sequencing Center for Infectious Disease"/>
            <person name="Wu L."/>
            <person name="Ma J."/>
        </authorList>
    </citation>
    <scope>NUCLEOTIDE SEQUENCE [LARGE SCALE GENOMIC DNA]</scope>
    <source>
        <strain evidence="3">CGMCC 4.1621</strain>
    </source>
</reference>
<protein>
    <recommendedName>
        <fullName evidence="4">DUF5050 domain-containing protein</fullName>
    </recommendedName>
</protein>
<keyword evidence="3" id="KW-1185">Reference proteome</keyword>
<comment type="caution">
    <text evidence="2">The sequence shown here is derived from an EMBL/GenBank/DDBJ whole genome shotgun (WGS) entry which is preliminary data.</text>
</comment>
<accession>A0ABW2ERU1</accession>
<sequence length="524" mass="60360">MDRLIKKFIWILPTVVILIGISVLFYENHQKVTEPPNENWSREVELGLTSSTLEPIVNERENGHLDVSYLMETGVKQISLNESLEITNENTYDIPYDKWTQFFLKGDHLIYSDYYAMYDGKTDEKISEISKFIPLQDQILYQNEVEIMRLNPETQEPSILLTLENDQSEVDVFENQEKTYLLSQNNQGKNTQLTFYDITSNEALEIGSSEFNIKDSEVIEDINFSVQSQNYSLVLTTYQKQSMSGSPTNHYYYASASLNEDPNFNQLSVNDPKGTGNLTEISDIHLKPHDDRQTKMIFKAFGSSETLYRSTSESNISNIYELTFSGSNILDVSRLSNTPNLSTSPSIVNENTITWIDIKGETNRLLLASSNKKVIEQANKMSIDYFLNTLGKTLGMLSYSFFAFIVGFLWFIWPLVFILIVMLKRGRELDRDRSWIFFAGVAIYIAAAFQFKDRIFTPELMARAPGYLSFLFSPYIFIFAFALLTYGILSISEKKLDWSITLKLTYFVIIHLLFITIFFGPYLL</sequence>
<keyword evidence="1" id="KW-0472">Membrane</keyword>
<feature type="transmembrane region" description="Helical" evidence="1">
    <location>
        <begin position="399"/>
        <end position="423"/>
    </location>
</feature>
<keyword evidence="1" id="KW-0812">Transmembrane</keyword>
<feature type="transmembrane region" description="Helical" evidence="1">
    <location>
        <begin position="504"/>
        <end position="523"/>
    </location>
</feature>
<feature type="transmembrane region" description="Helical" evidence="1">
    <location>
        <begin position="471"/>
        <end position="492"/>
    </location>
</feature>
<feature type="transmembrane region" description="Helical" evidence="1">
    <location>
        <begin position="435"/>
        <end position="451"/>
    </location>
</feature>
<proteinExistence type="predicted"/>
<dbReference type="RefSeq" id="WP_204708395.1">
    <property type="nucleotide sequence ID" value="NZ_JBHSZV010000062.1"/>
</dbReference>
<evidence type="ECO:0000256" key="1">
    <source>
        <dbReference type="SAM" id="Phobius"/>
    </source>
</evidence>
<evidence type="ECO:0000313" key="2">
    <source>
        <dbReference type="EMBL" id="MFC7063982.1"/>
    </source>
</evidence>
<keyword evidence="1" id="KW-1133">Transmembrane helix</keyword>
<organism evidence="2 3">
    <name type="scientific">Halobacillus seohaensis</name>
    <dbReference type="NCBI Taxonomy" id="447421"/>
    <lineage>
        <taxon>Bacteria</taxon>
        <taxon>Bacillati</taxon>
        <taxon>Bacillota</taxon>
        <taxon>Bacilli</taxon>
        <taxon>Bacillales</taxon>
        <taxon>Bacillaceae</taxon>
        <taxon>Halobacillus</taxon>
    </lineage>
</organism>
<gene>
    <name evidence="2" type="ORF">ACFQIC_19475</name>
</gene>
<dbReference type="EMBL" id="JBHSZV010000062">
    <property type="protein sequence ID" value="MFC7063982.1"/>
    <property type="molecule type" value="Genomic_DNA"/>
</dbReference>
<dbReference type="Proteomes" id="UP001596410">
    <property type="component" value="Unassembled WGS sequence"/>
</dbReference>
<feature type="transmembrane region" description="Helical" evidence="1">
    <location>
        <begin position="7"/>
        <end position="26"/>
    </location>
</feature>
<name>A0ABW2ERU1_9BACI</name>